<keyword evidence="2" id="KW-1185">Reference proteome</keyword>
<gene>
    <name evidence="1" type="ORF">C7457_0392</name>
</gene>
<dbReference type="Pfam" id="PF25952">
    <property type="entry name" value="DUF7990"/>
    <property type="match status" value="1"/>
</dbReference>
<evidence type="ECO:0000313" key="2">
    <source>
        <dbReference type="Proteomes" id="UP000280881"/>
    </source>
</evidence>
<dbReference type="InterPro" id="IPR058303">
    <property type="entry name" value="DUF7990"/>
</dbReference>
<name>A0A420W8B0_9BACT</name>
<evidence type="ECO:0000313" key="1">
    <source>
        <dbReference type="EMBL" id="RKQ63518.1"/>
    </source>
</evidence>
<dbReference type="Proteomes" id="UP000280881">
    <property type="component" value="Unassembled WGS sequence"/>
</dbReference>
<comment type="caution">
    <text evidence="1">The sequence shown here is derived from an EMBL/GenBank/DDBJ whole genome shotgun (WGS) entry which is preliminary data.</text>
</comment>
<dbReference type="OrthoDB" id="5358049at2"/>
<accession>A0A420W8B0</accession>
<dbReference type="RefSeq" id="WP_121169763.1">
    <property type="nucleotide sequence ID" value="NZ_RBIE01000001.1"/>
</dbReference>
<protein>
    <submittedName>
        <fullName evidence="1">Uncharacterized protein</fullName>
    </submittedName>
</protein>
<organism evidence="1 2">
    <name type="scientific">Thermovibrio guaymasensis</name>
    <dbReference type="NCBI Taxonomy" id="240167"/>
    <lineage>
        <taxon>Bacteria</taxon>
        <taxon>Pseudomonadati</taxon>
        <taxon>Aquificota</taxon>
        <taxon>Aquificia</taxon>
        <taxon>Desulfurobacteriales</taxon>
        <taxon>Desulfurobacteriaceae</taxon>
        <taxon>Thermovibrio</taxon>
    </lineage>
</organism>
<dbReference type="AlphaFoldDB" id="A0A420W8B0"/>
<reference evidence="1 2" key="1">
    <citation type="submission" date="2018-10" db="EMBL/GenBank/DDBJ databases">
        <title>Genomic Encyclopedia of Type Strains, Phase IV (KMG-IV): sequencing the most valuable type-strain genomes for metagenomic binning, comparative biology and taxonomic classification.</title>
        <authorList>
            <person name="Goeker M."/>
        </authorList>
    </citation>
    <scope>NUCLEOTIDE SEQUENCE [LARGE SCALE GENOMIC DNA]</scope>
    <source>
        <strain evidence="1 2">DSM 15521</strain>
    </source>
</reference>
<dbReference type="EMBL" id="RBIE01000001">
    <property type="protein sequence ID" value="RKQ63518.1"/>
    <property type="molecule type" value="Genomic_DNA"/>
</dbReference>
<sequence length="88" mass="10126">MKGFLRNVRLFFIGALGFDNATDKLRKRALYKDLDLLTLILSDEIGIPNPLYYHTVELLPYLSSEVDAWRESEKASILWRVLGEIGEP</sequence>
<proteinExistence type="predicted"/>